<dbReference type="PANTHER" id="PTHR43711:SF26">
    <property type="entry name" value="SENSOR HISTIDINE KINASE RCSC"/>
    <property type="match status" value="1"/>
</dbReference>
<comment type="catalytic activity">
    <reaction evidence="1">
        <text>ATP + protein L-histidine = ADP + protein N-phospho-L-histidine.</text>
        <dbReference type="EC" id="2.7.13.3"/>
    </reaction>
</comment>
<feature type="domain" description="Histidine kinase" evidence="10">
    <location>
        <begin position="306"/>
        <end position="523"/>
    </location>
</feature>
<keyword evidence="9" id="KW-0472">Membrane</keyword>
<dbReference type="Pfam" id="PF00512">
    <property type="entry name" value="HisKA"/>
    <property type="match status" value="1"/>
</dbReference>
<dbReference type="Proteomes" id="UP000011135">
    <property type="component" value="Unassembled WGS sequence"/>
</dbReference>
<dbReference type="Gene3D" id="3.30.565.10">
    <property type="entry name" value="Histidine kinase-like ATPase, C-terminal domain"/>
    <property type="match status" value="1"/>
</dbReference>
<dbReference type="EC" id="2.7.13.3" evidence="2"/>
<evidence type="ECO:0000256" key="5">
    <source>
        <dbReference type="ARBA" id="ARBA00022741"/>
    </source>
</evidence>
<dbReference type="SMART" id="SM00388">
    <property type="entry name" value="HisKA"/>
    <property type="match status" value="1"/>
</dbReference>
<dbReference type="Pfam" id="PF02518">
    <property type="entry name" value="HATPase_c"/>
    <property type="match status" value="1"/>
</dbReference>
<evidence type="ECO:0000256" key="1">
    <source>
        <dbReference type="ARBA" id="ARBA00000085"/>
    </source>
</evidence>
<keyword evidence="3" id="KW-0597">Phosphoprotein</keyword>
<dbReference type="PROSITE" id="PS50109">
    <property type="entry name" value="HIS_KIN"/>
    <property type="match status" value="1"/>
</dbReference>
<dbReference type="RefSeq" id="WP_009581746.1">
    <property type="nucleotide sequence ID" value="NZ_AMZN01000066.1"/>
</dbReference>
<dbReference type="eggNOG" id="COG2205">
    <property type="taxonomic scope" value="Bacteria"/>
</dbReference>
<dbReference type="PANTHER" id="PTHR43711">
    <property type="entry name" value="TWO-COMPONENT HISTIDINE KINASE"/>
    <property type="match status" value="1"/>
</dbReference>
<dbReference type="InterPro" id="IPR004358">
    <property type="entry name" value="Sig_transdc_His_kin-like_C"/>
</dbReference>
<organism evidence="11 12">
    <name type="scientific">Fulvivirga imtechensis AK7</name>
    <dbReference type="NCBI Taxonomy" id="1237149"/>
    <lineage>
        <taxon>Bacteria</taxon>
        <taxon>Pseudomonadati</taxon>
        <taxon>Bacteroidota</taxon>
        <taxon>Cytophagia</taxon>
        <taxon>Cytophagales</taxon>
        <taxon>Fulvivirgaceae</taxon>
        <taxon>Fulvivirga</taxon>
    </lineage>
</organism>
<evidence type="ECO:0000256" key="7">
    <source>
        <dbReference type="ARBA" id="ARBA00022840"/>
    </source>
</evidence>
<keyword evidence="7" id="KW-0067">ATP-binding</keyword>
<accession>L8JM22</accession>
<proteinExistence type="predicted"/>
<protein>
    <recommendedName>
        <fullName evidence="2">histidine kinase</fullName>
        <ecNumber evidence="2">2.7.13.3</ecNumber>
    </recommendedName>
</protein>
<dbReference type="CDD" id="cd00082">
    <property type="entry name" value="HisKA"/>
    <property type="match status" value="1"/>
</dbReference>
<comment type="caution">
    <text evidence="11">The sequence shown here is derived from an EMBL/GenBank/DDBJ whole genome shotgun (WGS) entry which is preliminary data.</text>
</comment>
<dbReference type="InterPro" id="IPR003594">
    <property type="entry name" value="HATPase_dom"/>
</dbReference>
<gene>
    <name evidence="11" type="ORF">C900_04558</name>
</gene>
<evidence type="ECO:0000256" key="2">
    <source>
        <dbReference type="ARBA" id="ARBA00012438"/>
    </source>
</evidence>
<dbReference type="SMART" id="SM00387">
    <property type="entry name" value="HATPase_c"/>
    <property type="match status" value="1"/>
</dbReference>
<keyword evidence="12" id="KW-1185">Reference proteome</keyword>
<dbReference type="GO" id="GO:0005524">
    <property type="term" value="F:ATP binding"/>
    <property type="evidence" value="ECO:0007669"/>
    <property type="project" value="UniProtKB-KW"/>
</dbReference>
<evidence type="ECO:0000256" key="6">
    <source>
        <dbReference type="ARBA" id="ARBA00022777"/>
    </source>
</evidence>
<dbReference type="FunFam" id="1.10.287.130:FF:000001">
    <property type="entry name" value="Two-component sensor histidine kinase"/>
    <property type="match status" value="1"/>
</dbReference>
<dbReference type="SUPFAM" id="SSF47384">
    <property type="entry name" value="Homodimeric domain of signal transducing histidine kinase"/>
    <property type="match status" value="1"/>
</dbReference>
<keyword evidence="5" id="KW-0547">Nucleotide-binding</keyword>
<evidence type="ECO:0000256" key="4">
    <source>
        <dbReference type="ARBA" id="ARBA00022679"/>
    </source>
</evidence>
<keyword evidence="9" id="KW-0812">Transmembrane</keyword>
<dbReference type="SUPFAM" id="SSF55874">
    <property type="entry name" value="ATPase domain of HSP90 chaperone/DNA topoisomerase II/histidine kinase"/>
    <property type="match status" value="1"/>
</dbReference>
<reference evidence="11 12" key="1">
    <citation type="submission" date="2012-12" db="EMBL/GenBank/DDBJ databases">
        <title>Genome assembly of Fulvivirga imtechensis AK7.</title>
        <authorList>
            <person name="Nupur N."/>
            <person name="Khatri I."/>
            <person name="Kumar R."/>
            <person name="Subramanian S."/>
            <person name="Pinnaka A."/>
        </authorList>
    </citation>
    <scope>NUCLEOTIDE SEQUENCE [LARGE SCALE GENOMIC DNA]</scope>
    <source>
        <strain evidence="11 12">AK7</strain>
    </source>
</reference>
<dbReference type="InterPro" id="IPR036890">
    <property type="entry name" value="HATPase_C_sf"/>
</dbReference>
<dbReference type="GO" id="GO:0000155">
    <property type="term" value="F:phosphorelay sensor kinase activity"/>
    <property type="evidence" value="ECO:0007669"/>
    <property type="project" value="InterPro"/>
</dbReference>
<dbReference type="OrthoDB" id="9808898at2"/>
<keyword evidence="9" id="KW-1133">Transmembrane helix</keyword>
<evidence type="ECO:0000256" key="8">
    <source>
        <dbReference type="ARBA" id="ARBA00023012"/>
    </source>
</evidence>
<evidence type="ECO:0000313" key="12">
    <source>
        <dbReference type="Proteomes" id="UP000011135"/>
    </source>
</evidence>
<dbReference type="InterPro" id="IPR005467">
    <property type="entry name" value="His_kinase_dom"/>
</dbReference>
<dbReference type="AlphaFoldDB" id="L8JM22"/>
<dbReference type="FunFam" id="3.30.565.10:FF:000037">
    <property type="entry name" value="Hybrid sensor histidine kinase/response regulator"/>
    <property type="match status" value="1"/>
</dbReference>
<evidence type="ECO:0000256" key="3">
    <source>
        <dbReference type="ARBA" id="ARBA00022553"/>
    </source>
</evidence>
<evidence type="ECO:0000256" key="9">
    <source>
        <dbReference type="SAM" id="Phobius"/>
    </source>
</evidence>
<feature type="transmembrane region" description="Helical" evidence="9">
    <location>
        <begin position="266"/>
        <end position="287"/>
    </location>
</feature>
<evidence type="ECO:0000313" key="11">
    <source>
        <dbReference type="EMBL" id="ELR69855.1"/>
    </source>
</evidence>
<dbReference type="InterPro" id="IPR050736">
    <property type="entry name" value="Sensor_HK_Regulatory"/>
</dbReference>
<keyword evidence="8" id="KW-0902">Two-component regulatory system</keyword>
<dbReference type="Gene3D" id="1.10.287.130">
    <property type="match status" value="1"/>
</dbReference>
<dbReference type="STRING" id="1237149.C900_04558"/>
<dbReference type="InterPro" id="IPR036097">
    <property type="entry name" value="HisK_dim/P_sf"/>
</dbReference>
<name>L8JM22_9BACT</name>
<sequence>MNSIRKTGLILLLVFLLPAVFYSAYEISSLNKNEEVINQIYQNQLDAILYSVNQYSDDVTSRWISKIEAGLKEYDTNDTIPEKIYELLQFNPGISYIFLADTTNGVPPIAFSMTDSLRGVKAFDTMASMILRNLEKINRLVRYKQSGFQKVEPLDLPGHATGQVAVAFILNEPVKDRIVCVIGLTPSLFITETLSAKLQTIARDKFIISAFEKGQEQPVYSTVDTVNDKSYLSRAVTKDFWILPDHYLGINLKGQSIDSIVKERTYLNLGLILVLDVVLLLGVWLAYRNVKREIQLAQNKADFVSNVSHEIRTPLALISMFAETLEMDRVKSKEKEQEYISIIHKETNRLAGIVNKILNFSQLEAKKNNFIFQEIALNAAVEEVLSTYEYHLISKGFEYSFMPQSNEAIWADKEALQEVIINILDNAIKYSPDKKVIEIVTGNADSMAFVSVKDQGIGIQRKDQKYIFDKFYRVPSGDLAKARGTGLGLSLVKQIVEAHNGKIEVKSEVNKGTTFTIYFPKKKK</sequence>
<dbReference type="PRINTS" id="PR00344">
    <property type="entry name" value="BCTRLSENSOR"/>
</dbReference>
<dbReference type="InterPro" id="IPR003661">
    <property type="entry name" value="HisK_dim/P_dom"/>
</dbReference>
<keyword evidence="6 11" id="KW-0418">Kinase</keyword>
<keyword evidence="4" id="KW-0808">Transferase</keyword>
<evidence type="ECO:0000259" key="10">
    <source>
        <dbReference type="PROSITE" id="PS50109"/>
    </source>
</evidence>
<dbReference type="EMBL" id="AMZN01000066">
    <property type="protein sequence ID" value="ELR69855.1"/>
    <property type="molecule type" value="Genomic_DNA"/>
</dbReference>